<feature type="compositionally biased region" description="Polar residues" evidence="8">
    <location>
        <begin position="351"/>
        <end position="361"/>
    </location>
</feature>
<keyword evidence="5 7" id="KW-0346">Stress response</keyword>
<feature type="region of interest" description="Disordered" evidence="8">
    <location>
        <begin position="739"/>
        <end position="944"/>
    </location>
</feature>
<feature type="region of interest" description="Disordered" evidence="8">
    <location>
        <begin position="272"/>
        <end position="397"/>
    </location>
</feature>
<feature type="compositionally biased region" description="Basic residues" evidence="8">
    <location>
        <begin position="527"/>
        <end position="538"/>
    </location>
</feature>
<evidence type="ECO:0000256" key="4">
    <source>
        <dbReference type="ARBA" id="ARBA00022490"/>
    </source>
</evidence>
<evidence type="ECO:0000256" key="2">
    <source>
        <dbReference type="ARBA" id="ARBA00007112"/>
    </source>
</evidence>
<feature type="compositionally biased region" description="Acidic residues" evidence="8">
    <location>
        <begin position="661"/>
        <end position="688"/>
    </location>
</feature>
<feature type="compositionally biased region" description="Polar residues" evidence="8">
    <location>
        <begin position="272"/>
        <end position="283"/>
    </location>
</feature>
<feature type="region of interest" description="Disordered" evidence="8">
    <location>
        <begin position="650"/>
        <end position="701"/>
    </location>
</feature>
<evidence type="ECO:0000313" key="9">
    <source>
        <dbReference type="EMBL" id="KAF9513515.1"/>
    </source>
</evidence>
<dbReference type="Proteomes" id="UP000886523">
    <property type="component" value="Unassembled WGS sequence"/>
</dbReference>
<feature type="compositionally biased region" description="Low complexity" evidence="8">
    <location>
        <begin position="1148"/>
        <end position="1161"/>
    </location>
</feature>
<evidence type="ECO:0000313" key="10">
    <source>
        <dbReference type="Proteomes" id="UP000886523"/>
    </source>
</evidence>
<evidence type="ECO:0000256" key="3">
    <source>
        <dbReference type="ARBA" id="ARBA00020733"/>
    </source>
</evidence>
<feature type="compositionally biased region" description="Acidic residues" evidence="8">
    <location>
        <begin position="556"/>
        <end position="595"/>
    </location>
</feature>
<feature type="compositionally biased region" description="Basic and acidic residues" evidence="8">
    <location>
        <begin position="766"/>
        <end position="904"/>
    </location>
</feature>
<protein>
    <recommendedName>
        <fullName evidence="3 7">Stress response protein NST1</fullName>
    </recommendedName>
</protein>
<keyword evidence="6 7" id="KW-0175">Coiled coil</keyword>
<keyword evidence="10" id="KW-1185">Reference proteome</keyword>
<dbReference type="OrthoDB" id="21629at2759"/>
<gene>
    <name evidence="9" type="ORF">BS47DRAFT_1393230</name>
</gene>
<dbReference type="PANTHER" id="PTHR34660">
    <property type="entry name" value="MYB-LIKE PROTEIN X"/>
    <property type="match status" value="1"/>
</dbReference>
<comment type="similarity">
    <text evidence="2 7">Belongs to the NST1 family.</text>
</comment>
<dbReference type="InterPro" id="IPR025279">
    <property type="entry name" value="NST1"/>
</dbReference>
<feature type="compositionally biased region" description="Polar residues" evidence="8">
    <location>
        <begin position="1086"/>
        <end position="1102"/>
    </location>
</feature>
<feature type="compositionally biased region" description="Polar residues" evidence="8">
    <location>
        <begin position="930"/>
        <end position="940"/>
    </location>
</feature>
<feature type="region of interest" description="Disordered" evidence="8">
    <location>
        <begin position="1"/>
        <end position="74"/>
    </location>
</feature>
<accession>A0A9P6AX40</accession>
<feature type="compositionally biased region" description="Polar residues" evidence="8">
    <location>
        <begin position="1"/>
        <end position="15"/>
    </location>
</feature>
<dbReference type="GO" id="GO:0005737">
    <property type="term" value="C:cytoplasm"/>
    <property type="evidence" value="ECO:0007669"/>
    <property type="project" value="UniProtKB-SubCell"/>
</dbReference>
<proteinExistence type="inferred from homology"/>
<comment type="subcellular location">
    <subcellularLocation>
        <location evidence="1 7">Cytoplasm</location>
    </subcellularLocation>
</comment>
<keyword evidence="4 7" id="KW-0963">Cytoplasm</keyword>
<dbReference type="AlphaFoldDB" id="A0A9P6AX40"/>
<dbReference type="Pfam" id="PF13945">
    <property type="entry name" value="NST1"/>
    <property type="match status" value="1"/>
</dbReference>
<feature type="compositionally biased region" description="Low complexity" evidence="8">
    <location>
        <begin position="327"/>
        <end position="336"/>
    </location>
</feature>
<feature type="compositionally biased region" description="Basic residues" evidence="8">
    <location>
        <begin position="755"/>
        <end position="765"/>
    </location>
</feature>
<comment type="caution">
    <text evidence="9">The sequence shown here is derived from an EMBL/GenBank/DDBJ whole genome shotgun (WGS) entry which is preliminary data.</text>
</comment>
<feature type="compositionally biased region" description="Basic residues" evidence="8">
    <location>
        <begin position="33"/>
        <end position="42"/>
    </location>
</feature>
<evidence type="ECO:0000256" key="8">
    <source>
        <dbReference type="SAM" id="MobiDB-lite"/>
    </source>
</evidence>
<feature type="compositionally biased region" description="Polar residues" evidence="8">
    <location>
        <begin position="907"/>
        <end position="918"/>
    </location>
</feature>
<feature type="compositionally biased region" description="Basic and acidic residues" evidence="8">
    <location>
        <begin position="741"/>
        <end position="750"/>
    </location>
</feature>
<organism evidence="9 10">
    <name type="scientific">Hydnum rufescens UP504</name>
    <dbReference type="NCBI Taxonomy" id="1448309"/>
    <lineage>
        <taxon>Eukaryota</taxon>
        <taxon>Fungi</taxon>
        <taxon>Dikarya</taxon>
        <taxon>Basidiomycota</taxon>
        <taxon>Agaricomycotina</taxon>
        <taxon>Agaricomycetes</taxon>
        <taxon>Cantharellales</taxon>
        <taxon>Hydnaceae</taxon>
        <taxon>Hydnum</taxon>
    </lineage>
</organism>
<feature type="compositionally biased region" description="Low complexity" evidence="8">
    <location>
        <begin position="371"/>
        <end position="382"/>
    </location>
</feature>
<reference evidence="9" key="1">
    <citation type="journal article" date="2020" name="Nat. Commun.">
        <title>Large-scale genome sequencing of mycorrhizal fungi provides insights into the early evolution of symbiotic traits.</title>
        <authorList>
            <person name="Miyauchi S."/>
            <person name="Kiss E."/>
            <person name="Kuo A."/>
            <person name="Drula E."/>
            <person name="Kohler A."/>
            <person name="Sanchez-Garcia M."/>
            <person name="Morin E."/>
            <person name="Andreopoulos B."/>
            <person name="Barry K.W."/>
            <person name="Bonito G."/>
            <person name="Buee M."/>
            <person name="Carver A."/>
            <person name="Chen C."/>
            <person name="Cichocki N."/>
            <person name="Clum A."/>
            <person name="Culley D."/>
            <person name="Crous P.W."/>
            <person name="Fauchery L."/>
            <person name="Girlanda M."/>
            <person name="Hayes R.D."/>
            <person name="Keri Z."/>
            <person name="LaButti K."/>
            <person name="Lipzen A."/>
            <person name="Lombard V."/>
            <person name="Magnuson J."/>
            <person name="Maillard F."/>
            <person name="Murat C."/>
            <person name="Nolan M."/>
            <person name="Ohm R.A."/>
            <person name="Pangilinan J."/>
            <person name="Pereira M.F."/>
            <person name="Perotto S."/>
            <person name="Peter M."/>
            <person name="Pfister S."/>
            <person name="Riley R."/>
            <person name="Sitrit Y."/>
            <person name="Stielow J.B."/>
            <person name="Szollosi G."/>
            <person name="Zifcakova L."/>
            <person name="Stursova M."/>
            <person name="Spatafora J.W."/>
            <person name="Tedersoo L."/>
            <person name="Vaario L.M."/>
            <person name="Yamada A."/>
            <person name="Yan M."/>
            <person name="Wang P."/>
            <person name="Xu J."/>
            <person name="Bruns T."/>
            <person name="Baldrian P."/>
            <person name="Vilgalys R."/>
            <person name="Dunand C."/>
            <person name="Henrissat B."/>
            <person name="Grigoriev I.V."/>
            <person name="Hibbett D."/>
            <person name="Nagy L.G."/>
            <person name="Martin F.M."/>
        </authorList>
    </citation>
    <scope>NUCLEOTIDE SEQUENCE</scope>
    <source>
        <strain evidence="9">UP504</strain>
    </source>
</reference>
<evidence type="ECO:0000256" key="7">
    <source>
        <dbReference type="RuleBase" id="RU049441"/>
    </source>
</evidence>
<feature type="region of interest" description="Disordered" evidence="8">
    <location>
        <begin position="1079"/>
        <end position="1106"/>
    </location>
</feature>
<feature type="region of interest" description="Disordered" evidence="8">
    <location>
        <begin position="1134"/>
        <end position="1193"/>
    </location>
</feature>
<dbReference type="EMBL" id="MU128971">
    <property type="protein sequence ID" value="KAF9513515.1"/>
    <property type="molecule type" value="Genomic_DNA"/>
</dbReference>
<sequence>MAINQKSPPKQTTAPRPNLVPLVPVSSDSNGNAKRKKKKKGKGRADVYEDDDEEDTGHPEPTPPITTGLSPELESVHLSANAALDKARPSQRELQDTAHELYSHFMDPPGMNGDDGDEYWKNLPAQTREFVRNVHSQAALSVSGGEVSKAQTMYAIAQQMMQSGKGTKGIPGSYPVSNRNIPFDSSVLSDPAIKLSLEAALNSVTAKGGFPPLGLGEQGYAEAEYFSEEEGGHALNEVDLGVEVMDGRHTTSAQFTLTYDSKSGLYPTFTAEQQTLTEDSTPSEAGKRRKNKKKNKKTNTPSNPLPPPATLNPEPRPRPAPTPAPTTIPTRTNTSIPPQPPSSRAAGKQPMSYSSMNSAAQNPPLGPPSRPSARAASKAPLANYGHHHHASPPTSNASALASLARLLTTWPHQGREQERKDLVKVEKEAVLRKMKEQQKHGCGCAVCGRKRQVLPPTLPFFIVTAIEEELEVLYEAYYEDLEQYANLQQQYASSGGPPPPGPGPFPGSVALDSNGAVIGAGTNTHPTTKHPPNHRKHATPPVTNGHVRKPRAPPVQDEEEFDEGEDDYDDDDEEYDEEDEEEGDDEEEVDEEEEDGKPAPMKTNDSPDMFSIGSNFAAAGPGNILTVADDLLKNDGQKFLEMMEQLAERRMMREDEAVASVEDDSDDDDDDEEEDEEEDDDDDDDEEDHVPTEEQKMQEGKRMFSIFAARMFEQRVLQAYRERVAQERQLQLLRELEDEERAAAQKESKKQNANQKKKDKKRQQKAVKDEERIRREAERAEEEAALKAKQEAAEEAQRKKREEEKVKREAERLKREEEKMRQAEERRKRIAEEQRKAAERAALEQKRAAEKAAERAAKEKERKDREERDRKAKEEALREEREAKVREEEIRKEKEKEAAEKKATELLAQQQRQASAKATLTAKAPPSPRNVASGSSQRTSPAPKKILIKAPQSVVSPSGPRSVLSPTPVLLSASPASAEFFGIWVSSCTLPNSASFTSSWCRSDGKFGSSISPPTGDAGERIWGVPPTLWPHWTIHKSFPTTTSPGVPRPYPPPLMDVGFENGSGYPKASTGLPPIGPPKGFNGTLPPNQVAPGSSLSSPITMGSRHAPSPYLRLTELVAMVVEVQRPIAPISRPVGASASQDEEKAPSGSSSRRSPSPSSFLGSKALINDDDEPILPASGRRVGVGATPVGQSWGALARQRRAWSL</sequence>
<feature type="compositionally biased region" description="Basic residues" evidence="8">
    <location>
        <begin position="287"/>
        <end position="297"/>
    </location>
</feature>
<evidence type="ECO:0000256" key="6">
    <source>
        <dbReference type="ARBA" id="ARBA00023054"/>
    </source>
</evidence>
<dbReference type="PANTHER" id="PTHR34660:SF3">
    <property type="entry name" value="RRM DOMAIN-CONTAINING PROTEIN"/>
    <property type="match status" value="1"/>
</dbReference>
<name>A0A9P6AX40_9AGAM</name>
<evidence type="ECO:0000256" key="1">
    <source>
        <dbReference type="ARBA" id="ARBA00004496"/>
    </source>
</evidence>
<dbReference type="CDD" id="cd22249">
    <property type="entry name" value="UDM1_RNF168_RNF169-like"/>
    <property type="match status" value="1"/>
</dbReference>
<evidence type="ECO:0000256" key="5">
    <source>
        <dbReference type="ARBA" id="ARBA00023016"/>
    </source>
</evidence>
<feature type="compositionally biased region" description="Basic and acidic residues" evidence="8">
    <location>
        <begin position="689"/>
        <end position="701"/>
    </location>
</feature>
<feature type="region of interest" description="Disordered" evidence="8">
    <location>
        <begin position="490"/>
        <end position="621"/>
    </location>
</feature>
<feature type="compositionally biased region" description="Pro residues" evidence="8">
    <location>
        <begin position="496"/>
        <end position="505"/>
    </location>
</feature>
<comment type="function">
    <text evidence="7">May act as a negative regulator of salt tolerance.</text>
</comment>